<dbReference type="AlphaFoldDB" id="A0AAD5VH82"/>
<comment type="caution">
    <text evidence="2">The sequence shown here is derived from an EMBL/GenBank/DDBJ whole genome shotgun (WGS) entry which is preliminary data.</text>
</comment>
<accession>A0AAD5VH82</accession>
<dbReference type="Proteomes" id="UP001212997">
    <property type="component" value="Unassembled WGS sequence"/>
</dbReference>
<feature type="region of interest" description="Disordered" evidence="1">
    <location>
        <begin position="228"/>
        <end position="249"/>
    </location>
</feature>
<evidence type="ECO:0000313" key="3">
    <source>
        <dbReference type="Proteomes" id="UP001212997"/>
    </source>
</evidence>
<feature type="compositionally biased region" description="Basic and acidic residues" evidence="1">
    <location>
        <begin position="233"/>
        <end position="249"/>
    </location>
</feature>
<evidence type="ECO:0000313" key="2">
    <source>
        <dbReference type="EMBL" id="KAJ3491295.1"/>
    </source>
</evidence>
<proteinExistence type="predicted"/>
<dbReference type="EMBL" id="JANAWD010000014">
    <property type="protein sequence ID" value="KAJ3491295.1"/>
    <property type="molecule type" value="Genomic_DNA"/>
</dbReference>
<gene>
    <name evidence="2" type="ORF">NLI96_g823</name>
</gene>
<keyword evidence="3" id="KW-1185">Reference proteome</keyword>
<name>A0AAD5VH82_9APHY</name>
<sequence>MTQVKHPILLPDDVAFIGRVVQDMNATHASTSFKFRWVNNTSTHLWELSFKPIGSLENTQEFLWSIRSQNEGETITPRLVSRIETLTFTPGQSHPPPTLEFIANLDSIVATCLRGLGCLELLFYRDSLKSIRDRSVYFNMILDMPLMGFSSIKFTMDGERVSYITMQGVAKNMDREDGEDFDLTSQTTQPHNIVGSQMPTTEIKDVRYTDDPSMYWNDEVNEGKLAFGEPEEETQHQDRREETQHQDRRTLRRSLEHWKQWHYIVNQWRAENHTRSMNEGFKYYRSLSESQREALHKEAAEAVRL</sequence>
<reference evidence="2" key="1">
    <citation type="submission" date="2022-07" db="EMBL/GenBank/DDBJ databases">
        <title>Genome Sequence of Physisporinus lineatus.</title>
        <authorList>
            <person name="Buettner E."/>
        </authorList>
    </citation>
    <scope>NUCLEOTIDE SEQUENCE</scope>
    <source>
        <strain evidence="2">VT162</strain>
    </source>
</reference>
<organism evidence="2 3">
    <name type="scientific">Meripilus lineatus</name>
    <dbReference type="NCBI Taxonomy" id="2056292"/>
    <lineage>
        <taxon>Eukaryota</taxon>
        <taxon>Fungi</taxon>
        <taxon>Dikarya</taxon>
        <taxon>Basidiomycota</taxon>
        <taxon>Agaricomycotina</taxon>
        <taxon>Agaricomycetes</taxon>
        <taxon>Polyporales</taxon>
        <taxon>Meripilaceae</taxon>
        <taxon>Meripilus</taxon>
    </lineage>
</organism>
<evidence type="ECO:0000256" key="1">
    <source>
        <dbReference type="SAM" id="MobiDB-lite"/>
    </source>
</evidence>
<protein>
    <submittedName>
        <fullName evidence="2">Uncharacterized protein</fullName>
    </submittedName>
</protein>